<dbReference type="HOGENOM" id="CLU_031758_0_1_11"/>
<feature type="domain" description="Amidohydrolase 3" evidence="1">
    <location>
        <begin position="123"/>
        <end position="418"/>
    </location>
</feature>
<accession>D3F1S4</accession>
<dbReference type="EMBL" id="CP001854">
    <property type="protein sequence ID" value="ADB54105.1"/>
    <property type="molecule type" value="Genomic_DNA"/>
</dbReference>
<reference evidence="2 3" key="1">
    <citation type="journal article" date="2010" name="Stand. Genomic Sci.">
        <title>Complete genome sequence of Conexibacter woesei type strain (ID131577).</title>
        <authorList>
            <person name="Pukall R."/>
            <person name="Lapidus A."/>
            <person name="Glavina Del Rio T."/>
            <person name="Copeland A."/>
            <person name="Tice H."/>
            <person name="Cheng J.-F."/>
            <person name="Lucas S."/>
            <person name="Chen F."/>
            <person name="Nolan M."/>
            <person name="Bruce D."/>
            <person name="Goodwin L."/>
            <person name="Pitluck S."/>
            <person name="Mavromatis K."/>
            <person name="Ivanova N."/>
            <person name="Ovchinnikova G."/>
            <person name="Pati A."/>
            <person name="Chen A."/>
            <person name="Palaniappan K."/>
            <person name="Land M."/>
            <person name="Hauser L."/>
            <person name="Chang Y.-J."/>
            <person name="Jeffries C.D."/>
            <person name="Chain P."/>
            <person name="Meincke L."/>
            <person name="Sims D."/>
            <person name="Brettin T."/>
            <person name="Detter J.C."/>
            <person name="Rohde M."/>
            <person name="Goeker M."/>
            <person name="Bristow J."/>
            <person name="Eisen J.A."/>
            <person name="Markowitz V."/>
            <person name="Kyrpides N.C."/>
            <person name="Klenk H.-P."/>
            <person name="Hugenholtz P."/>
        </authorList>
    </citation>
    <scope>NUCLEOTIDE SEQUENCE [LARGE SCALE GENOMIC DNA]</scope>
    <source>
        <strain evidence="3">DSM 14684 / CIP 108061 / JCM 11494 / NBRC 100937 / ID131577</strain>
    </source>
</reference>
<dbReference type="InterPro" id="IPR032466">
    <property type="entry name" value="Metal_Hydrolase"/>
</dbReference>
<dbReference type="eggNOG" id="COG0402">
    <property type="taxonomic scope" value="Bacteria"/>
</dbReference>
<keyword evidence="3" id="KW-1185">Reference proteome</keyword>
<proteinExistence type="predicted"/>
<dbReference type="EC" id="3.5.4.1" evidence="2"/>
<dbReference type="SUPFAM" id="SSF51338">
    <property type="entry name" value="Composite domain of metallo-dependent hydrolases"/>
    <property type="match status" value="1"/>
</dbReference>
<organism evidence="2 3">
    <name type="scientific">Conexibacter woesei (strain DSM 14684 / CCUG 47730 / CIP 108061 / JCM 11494 / NBRC 100937 / ID131577)</name>
    <dbReference type="NCBI Taxonomy" id="469383"/>
    <lineage>
        <taxon>Bacteria</taxon>
        <taxon>Bacillati</taxon>
        <taxon>Actinomycetota</taxon>
        <taxon>Thermoleophilia</taxon>
        <taxon>Solirubrobacterales</taxon>
        <taxon>Conexibacteraceae</taxon>
        <taxon>Conexibacter</taxon>
    </lineage>
</organism>
<evidence type="ECO:0000313" key="3">
    <source>
        <dbReference type="Proteomes" id="UP000008229"/>
    </source>
</evidence>
<gene>
    <name evidence="2" type="ordered locus">Cwoe_5704</name>
</gene>
<dbReference type="InterPro" id="IPR013108">
    <property type="entry name" value="Amidohydro_3"/>
</dbReference>
<protein>
    <submittedName>
        <fullName evidence="2">Cytosine deaminase</fullName>
        <ecNumber evidence="2">3.5.4.1</ecNumber>
    </submittedName>
</protein>
<dbReference type="AlphaFoldDB" id="D3F1S4"/>
<dbReference type="InterPro" id="IPR052349">
    <property type="entry name" value="Metallo-hydrolase_Enzymes"/>
</dbReference>
<dbReference type="CDD" id="cd01293">
    <property type="entry name" value="Bact_CD"/>
    <property type="match status" value="1"/>
</dbReference>
<sequence length="436" mass="45847">MVSVSADVTPADLSIEDARVLGREGRFDVAIADGVIRSVTPRDGGGAAGAGAAGAAPVVPAPAIERIDARGGLVSPSFVEPHYHPDKAFSRRGRVEQPDGFELAREIKAGFTEAGVEARATEAFRLAVSQGVGSMRANVDVDSIAGLTNVRGVLAARERVRDLIDVQVVAFPQEGLLRDAPAQELLVQAMAEGADVVGGWPNVEDGEAAQLAHLDFVFDLAERFDADLDVHVDCYCDPAERMLEPLAERTLARGFEGRVLASHCCGLEVYPDDDARRVIGRVAAAQIHVCVQPANTSAQYGPRGLSRTRELLAAGVPVSAGSDNMFDGWYLLGNLDPLDRAVLAYHGAGLGGRYTHLPTELLWELVTDRAAAAIGTTPGRVEAGAPADLVVFDAPDVELALAALPGKRTTIKRGRVVAARESAVWSVGGRCAACAP</sequence>
<dbReference type="InterPro" id="IPR011059">
    <property type="entry name" value="Metal-dep_hydrolase_composite"/>
</dbReference>
<dbReference type="PANTHER" id="PTHR32027">
    <property type="entry name" value="CYTOSINE DEAMINASE"/>
    <property type="match status" value="1"/>
</dbReference>
<evidence type="ECO:0000259" key="1">
    <source>
        <dbReference type="Pfam" id="PF07969"/>
    </source>
</evidence>
<dbReference type="STRING" id="469383.Cwoe_5704"/>
<name>D3F1S4_CONWI</name>
<reference evidence="3" key="2">
    <citation type="submission" date="2010-01" db="EMBL/GenBank/DDBJ databases">
        <title>The complete genome of Conexibacter woesei DSM 14684.</title>
        <authorList>
            <consortium name="US DOE Joint Genome Institute (JGI-PGF)"/>
            <person name="Lucas S."/>
            <person name="Copeland A."/>
            <person name="Lapidus A."/>
            <person name="Glavina del Rio T."/>
            <person name="Dalin E."/>
            <person name="Tice H."/>
            <person name="Bruce D."/>
            <person name="Goodwin L."/>
            <person name="Pitluck S."/>
            <person name="Kyrpides N."/>
            <person name="Mavromatis K."/>
            <person name="Ivanova N."/>
            <person name="Mikhailova N."/>
            <person name="Chertkov O."/>
            <person name="Brettin T."/>
            <person name="Detter J.C."/>
            <person name="Han C."/>
            <person name="Larimer F."/>
            <person name="Land M."/>
            <person name="Hauser L."/>
            <person name="Markowitz V."/>
            <person name="Cheng J.-F."/>
            <person name="Hugenholtz P."/>
            <person name="Woyke T."/>
            <person name="Wu D."/>
            <person name="Pukall R."/>
            <person name="Steenblock K."/>
            <person name="Schneider S."/>
            <person name="Klenk H.-P."/>
            <person name="Eisen J.A."/>
        </authorList>
    </citation>
    <scope>NUCLEOTIDE SEQUENCE [LARGE SCALE GENOMIC DNA]</scope>
    <source>
        <strain evidence="3">DSM 14684 / CIP 108061 / JCM 11494 / NBRC 100937 / ID131577</strain>
    </source>
</reference>
<dbReference type="SUPFAM" id="SSF51556">
    <property type="entry name" value="Metallo-dependent hydrolases"/>
    <property type="match status" value="1"/>
</dbReference>
<dbReference type="GO" id="GO:0004131">
    <property type="term" value="F:cytosine deaminase activity"/>
    <property type="evidence" value="ECO:0007669"/>
    <property type="project" value="UniProtKB-EC"/>
</dbReference>
<dbReference type="Proteomes" id="UP000008229">
    <property type="component" value="Chromosome"/>
</dbReference>
<dbReference type="Gene3D" id="3.20.20.140">
    <property type="entry name" value="Metal-dependent hydrolases"/>
    <property type="match status" value="1"/>
</dbReference>
<evidence type="ECO:0000313" key="2">
    <source>
        <dbReference type="EMBL" id="ADB54105.1"/>
    </source>
</evidence>
<dbReference type="Gene3D" id="2.30.40.10">
    <property type="entry name" value="Urease, subunit C, domain 1"/>
    <property type="match status" value="1"/>
</dbReference>
<keyword evidence="2" id="KW-0378">Hydrolase</keyword>
<dbReference type="PANTHER" id="PTHR32027:SF9">
    <property type="entry name" value="BLL3847 PROTEIN"/>
    <property type="match status" value="1"/>
</dbReference>
<dbReference type="Pfam" id="PF07969">
    <property type="entry name" value="Amidohydro_3"/>
    <property type="match status" value="1"/>
</dbReference>
<dbReference type="KEGG" id="cwo:Cwoe_5704"/>